<name>A0A7V8JQE1_9BURK</name>
<dbReference type="AlphaFoldDB" id="A0A7V8JQE1"/>
<organism evidence="4 5">
    <name type="scientific">Paracidovorax wautersii</name>
    <dbReference type="NCBI Taxonomy" id="1177982"/>
    <lineage>
        <taxon>Bacteria</taxon>
        <taxon>Pseudomonadati</taxon>
        <taxon>Pseudomonadota</taxon>
        <taxon>Betaproteobacteria</taxon>
        <taxon>Burkholderiales</taxon>
        <taxon>Comamonadaceae</taxon>
        <taxon>Paracidovorax</taxon>
    </lineage>
</organism>
<evidence type="ECO:0008006" key="6">
    <source>
        <dbReference type="Google" id="ProtNLM"/>
    </source>
</evidence>
<dbReference type="Gene3D" id="3.40.190.10">
    <property type="entry name" value="Periplasmic binding protein-like II"/>
    <property type="match status" value="2"/>
</dbReference>
<proteinExistence type="inferred from homology"/>
<dbReference type="Proteomes" id="UP000461670">
    <property type="component" value="Unassembled WGS sequence"/>
</dbReference>
<gene>
    <name evidence="4" type="ORF">GAK30_01787</name>
</gene>
<comment type="subcellular location">
    <subcellularLocation>
        <location evidence="1">Periplasm</location>
    </subcellularLocation>
</comment>
<comment type="similarity">
    <text evidence="2">Belongs to the bacterial solute-binding protein SsuA/TauA family.</text>
</comment>
<evidence type="ECO:0000313" key="5">
    <source>
        <dbReference type="Proteomes" id="UP000461670"/>
    </source>
</evidence>
<sequence>METNALRAQWFVPPALATVAAALPSCANRQPLATRNPSSDVQYEALVAGEVDVVVTAIDNVLAWNQRQGPRDFRVVAQIEQTTPLALVGRPGIASLHALADANILVDSPDNGFVIALKAMLHDVGLGADRYRLTPVGGVKERFDALRSGAGDATLLGPPFDSLALAQGLSLVQTIQARYPAFPGQGVVIRHANEAARPKTAQWLRDLEQARVAMLGQAAWAQSVLAGVGLPAAAVTAMLASVPATLRPDAAGIALLIAHRKTLDLPGSNEQYATIVDESLLPQPAKDRQ</sequence>
<dbReference type="PANTHER" id="PTHR30024:SF47">
    <property type="entry name" value="TAURINE-BINDING PERIPLASMIC PROTEIN"/>
    <property type="match status" value="1"/>
</dbReference>
<dbReference type="GO" id="GO:0042597">
    <property type="term" value="C:periplasmic space"/>
    <property type="evidence" value="ECO:0007669"/>
    <property type="project" value="UniProtKB-SubCell"/>
</dbReference>
<protein>
    <recommendedName>
        <fullName evidence="6">ABC-type nitrate/sulfonate/bicarbonate transport system, substrate-binding protein</fullName>
    </recommendedName>
</protein>
<dbReference type="SUPFAM" id="SSF53850">
    <property type="entry name" value="Periplasmic binding protein-like II"/>
    <property type="match status" value="1"/>
</dbReference>
<reference evidence="5" key="1">
    <citation type="journal article" date="2020" name="MBio">
        <title>Horizontal gene transfer to a defensive symbiont with a reduced genome amongst a multipartite beetle microbiome.</title>
        <authorList>
            <person name="Waterworth S.C."/>
            <person name="Florez L.V."/>
            <person name="Rees E.R."/>
            <person name="Hertweck C."/>
            <person name="Kaltenpoth M."/>
            <person name="Kwan J.C."/>
        </authorList>
    </citation>
    <scope>NUCLEOTIDE SEQUENCE [LARGE SCALE GENOMIC DNA]</scope>
</reference>
<keyword evidence="3" id="KW-0732">Signal</keyword>
<evidence type="ECO:0000256" key="2">
    <source>
        <dbReference type="ARBA" id="ARBA00010742"/>
    </source>
</evidence>
<evidence type="ECO:0000256" key="1">
    <source>
        <dbReference type="ARBA" id="ARBA00004418"/>
    </source>
</evidence>
<evidence type="ECO:0000313" key="4">
    <source>
        <dbReference type="EMBL" id="KAF1021568.1"/>
    </source>
</evidence>
<evidence type="ECO:0000256" key="3">
    <source>
        <dbReference type="ARBA" id="ARBA00022729"/>
    </source>
</evidence>
<dbReference type="EMBL" id="WNDQ01000020">
    <property type="protein sequence ID" value="KAF1021568.1"/>
    <property type="molecule type" value="Genomic_DNA"/>
</dbReference>
<accession>A0A7V8JQE1</accession>
<comment type="caution">
    <text evidence="4">The sequence shown here is derived from an EMBL/GenBank/DDBJ whole genome shotgun (WGS) entry which is preliminary data.</text>
</comment>
<dbReference type="PANTHER" id="PTHR30024">
    <property type="entry name" value="ALIPHATIC SULFONATES-BINDING PROTEIN-RELATED"/>
    <property type="match status" value="1"/>
</dbReference>